<organism evidence="1 2">
    <name type="scientific">Ensifer adhaerens</name>
    <name type="common">Sinorhizobium morelense</name>
    <dbReference type="NCBI Taxonomy" id="106592"/>
    <lineage>
        <taxon>Bacteria</taxon>
        <taxon>Pseudomonadati</taxon>
        <taxon>Pseudomonadota</taxon>
        <taxon>Alphaproteobacteria</taxon>
        <taxon>Hyphomicrobiales</taxon>
        <taxon>Rhizobiaceae</taxon>
        <taxon>Sinorhizobium/Ensifer group</taxon>
        <taxon>Ensifer</taxon>
    </lineage>
</organism>
<name>A0A0L8BTL8_ENSAD</name>
<evidence type="ECO:0000313" key="2">
    <source>
        <dbReference type="Proteomes" id="UP000037425"/>
    </source>
</evidence>
<sequence>MSVALRYQPRIFVLHLRCENCVRETSRVVEVPPVDDAPCDVDELVESGVLSSLTYCCTQCDCRIGQIIGVSQERNYVA</sequence>
<gene>
    <name evidence="1" type="ORF">AC244_15970</name>
</gene>
<comment type="caution">
    <text evidence="1">The sequence shown here is derived from an EMBL/GenBank/DDBJ whole genome shotgun (WGS) entry which is preliminary data.</text>
</comment>
<accession>A0A0L8BTL8</accession>
<evidence type="ECO:0000313" key="1">
    <source>
        <dbReference type="EMBL" id="KOF17864.1"/>
    </source>
</evidence>
<proteinExistence type="predicted"/>
<dbReference type="AlphaFoldDB" id="A0A0L8BTL8"/>
<dbReference type="Proteomes" id="UP000037425">
    <property type="component" value="Unassembled WGS sequence"/>
</dbReference>
<reference evidence="2" key="1">
    <citation type="submission" date="2015-07" db="EMBL/GenBank/DDBJ databases">
        <title>Whole genome sequence of an Ensifer adhaerens strain isolated from a cave pool in the Wind Cave National Park.</title>
        <authorList>
            <person name="Eng W.W.H."/>
            <person name="Gan H.M."/>
            <person name="Barton H.A."/>
            <person name="Savka M.A."/>
        </authorList>
    </citation>
    <scope>NUCLEOTIDE SEQUENCE [LARGE SCALE GENOMIC DNA]</scope>
    <source>
        <strain evidence="2">SD006</strain>
    </source>
</reference>
<dbReference type="EMBL" id="LGAP01000009">
    <property type="protein sequence ID" value="KOF17864.1"/>
    <property type="molecule type" value="Genomic_DNA"/>
</dbReference>
<protein>
    <submittedName>
        <fullName evidence="1">Uncharacterized protein</fullName>
    </submittedName>
</protein>
<dbReference type="PATRIC" id="fig|106592.7.peg.7507"/>